<feature type="chain" id="PRO_5022791310" evidence="1">
    <location>
        <begin position="20"/>
        <end position="479"/>
    </location>
</feature>
<dbReference type="Proteomes" id="UP000324974">
    <property type="component" value="Chromosome"/>
</dbReference>
<dbReference type="SUPFAM" id="SSF50998">
    <property type="entry name" value="Quinoprotein alcohol dehydrogenase-like"/>
    <property type="match status" value="1"/>
</dbReference>
<dbReference type="KEGG" id="lrs:PX52LOC_07407"/>
<evidence type="ECO:0000256" key="1">
    <source>
        <dbReference type="SAM" id="SignalP"/>
    </source>
</evidence>
<keyword evidence="1" id="KW-0732">Signal</keyword>
<dbReference type="InterPro" id="IPR018247">
    <property type="entry name" value="EF_Hand_1_Ca_BS"/>
</dbReference>
<sequence>MVKSTAVVVLFACSLSLLPASDPAVWPQFRGPNGSGVADTEKPPVEFGPEKNLKWKVPVPSGMSSPVIFGDKLYLTAFDGGKLLTIAYAIADGKELWRAESPAAKIEGYHKTEGSPASSSVATDGKVVISYFGSCGVFAHDTAGKPLWKYELPMAVTAADFGTGVSPVLVDGLVVLQRDDLKDPKIIAIDAATGSRVWEKKRQSPQSYGTPAVWDTAGGKQVVTPGYGRMVAYDLKTGDEKWSVAGMPSAACTTPVVGDGILLFAGWSPGDSEDKEFKFPTYDELLKQGDADKDGAISKEESENTFLKGFFDNNDTNKDGKLTRDEWDAQIKFMSAAKNGAFAVKAGGTGDVTKTHVLWRKTKGLPYVPSAVLYKGQYFMVKDGGLVTAYDPKTGKEIFVQERVAAAGRYYASPVAANGHIYTVTLDNGTFTVFKAGEEVPDPVAKNPPLGERVAATPAIAANTLYVRSANHLWAFAEK</sequence>
<dbReference type="PROSITE" id="PS00018">
    <property type="entry name" value="EF_HAND_1"/>
    <property type="match status" value="1"/>
</dbReference>
<dbReference type="AlphaFoldDB" id="A0A5C1AST5"/>
<evidence type="ECO:0000259" key="2">
    <source>
        <dbReference type="PROSITE" id="PS50222"/>
    </source>
</evidence>
<dbReference type="InterPro" id="IPR015943">
    <property type="entry name" value="WD40/YVTN_repeat-like_dom_sf"/>
</dbReference>
<dbReference type="SUPFAM" id="SSF47473">
    <property type="entry name" value="EF-hand"/>
    <property type="match status" value="1"/>
</dbReference>
<dbReference type="Gene3D" id="2.130.10.10">
    <property type="entry name" value="YVTN repeat-like/Quinoprotein amine dehydrogenase"/>
    <property type="match status" value="1"/>
</dbReference>
<dbReference type="Pfam" id="PF13360">
    <property type="entry name" value="PQQ_2"/>
    <property type="match status" value="2"/>
</dbReference>
<dbReference type="Gene3D" id="2.40.128.630">
    <property type="match status" value="1"/>
</dbReference>
<proteinExistence type="predicted"/>
<dbReference type="EMBL" id="CP042425">
    <property type="protein sequence ID" value="QEL20314.1"/>
    <property type="molecule type" value="Genomic_DNA"/>
</dbReference>
<accession>A0A5C1AST5</accession>
<gene>
    <name evidence="3" type="ORF">PX52LOC_07407</name>
</gene>
<keyword evidence="4" id="KW-1185">Reference proteome</keyword>
<dbReference type="InterPro" id="IPR011047">
    <property type="entry name" value="Quinoprotein_ADH-like_sf"/>
</dbReference>
<evidence type="ECO:0000313" key="3">
    <source>
        <dbReference type="EMBL" id="QEL20314.1"/>
    </source>
</evidence>
<protein>
    <submittedName>
        <fullName evidence="3">Pyrrolo-quinoline quinone</fullName>
    </submittedName>
</protein>
<dbReference type="RefSeq" id="WP_149114624.1">
    <property type="nucleotide sequence ID" value="NZ_CP042425.1"/>
</dbReference>
<name>A0A5C1AST5_9BACT</name>
<dbReference type="InterPro" id="IPR011992">
    <property type="entry name" value="EF-hand-dom_pair"/>
</dbReference>
<dbReference type="Pfam" id="PF13202">
    <property type="entry name" value="EF-hand_5"/>
    <property type="match status" value="2"/>
</dbReference>
<dbReference type="OrthoDB" id="244732at2"/>
<dbReference type="InterPro" id="IPR002048">
    <property type="entry name" value="EF_hand_dom"/>
</dbReference>
<evidence type="ECO:0000313" key="4">
    <source>
        <dbReference type="Proteomes" id="UP000324974"/>
    </source>
</evidence>
<dbReference type="Gene3D" id="1.10.238.10">
    <property type="entry name" value="EF-hand"/>
    <property type="match status" value="1"/>
</dbReference>
<dbReference type="GO" id="GO:0005509">
    <property type="term" value="F:calcium ion binding"/>
    <property type="evidence" value="ECO:0007669"/>
    <property type="project" value="InterPro"/>
</dbReference>
<dbReference type="PROSITE" id="PS50222">
    <property type="entry name" value="EF_HAND_2"/>
    <property type="match status" value="1"/>
</dbReference>
<dbReference type="InterPro" id="IPR002372">
    <property type="entry name" value="PQQ_rpt_dom"/>
</dbReference>
<organism evidence="3 4">
    <name type="scientific">Limnoglobus roseus</name>
    <dbReference type="NCBI Taxonomy" id="2598579"/>
    <lineage>
        <taxon>Bacteria</taxon>
        <taxon>Pseudomonadati</taxon>
        <taxon>Planctomycetota</taxon>
        <taxon>Planctomycetia</taxon>
        <taxon>Gemmatales</taxon>
        <taxon>Gemmataceae</taxon>
        <taxon>Limnoglobus</taxon>
    </lineage>
</organism>
<feature type="signal peptide" evidence="1">
    <location>
        <begin position="1"/>
        <end position="19"/>
    </location>
</feature>
<dbReference type="PANTHER" id="PTHR34512">
    <property type="entry name" value="CELL SURFACE PROTEIN"/>
    <property type="match status" value="1"/>
</dbReference>
<reference evidence="4" key="1">
    <citation type="submission" date="2019-08" db="EMBL/GenBank/DDBJ databases">
        <title>Limnoglobus roseus gen. nov., sp. nov., a novel freshwater planctomycete with a giant genome from the family Gemmataceae.</title>
        <authorList>
            <person name="Kulichevskaya I.S."/>
            <person name="Naumoff D.G."/>
            <person name="Miroshnikov K."/>
            <person name="Ivanova A."/>
            <person name="Philippov D.A."/>
            <person name="Hakobyan A."/>
            <person name="Rijpstra I.C."/>
            <person name="Sinninghe Damste J.S."/>
            <person name="Liesack W."/>
            <person name="Dedysh S.N."/>
        </authorList>
    </citation>
    <scope>NUCLEOTIDE SEQUENCE [LARGE SCALE GENOMIC DNA]</scope>
    <source>
        <strain evidence="4">PX52</strain>
    </source>
</reference>
<dbReference type="PANTHER" id="PTHR34512:SF30">
    <property type="entry name" value="OUTER MEMBRANE PROTEIN ASSEMBLY FACTOR BAMB"/>
    <property type="match status" value="1"/>
</dbReference>
<feature type="domain" description="EF-hand" evidence="2">
    <location>
        <begin position="302"/>
        <end position="337"/>
    </location>
</feature>
<dbReference type="InterPro" id="IPR018391">
    <property type="entry name" value="PQQ_b-propeller_rpt"/>
</dbReference>
<dbReference type="SMART" id="SM00564">
    <property type="entry name" value="PQQ"/>
    <property type="match status" value="5"/>
</dbReference>